<proteinExistence type="predicted"/>
<dbReference type="AlphaFoldDB" id="A0A439DD42"/>
<organism evidence="3 4">
    <name type="scientific">Xylaria grammica</name>
    <dbReference type="NCBI Taxonomy" id="363999"/>
    <lineage>
        <taxon>Eukaryota</taxon>
        <taxon>Fungi</taxon>
        <taxon>Dikarya</taxon>
        <taxon>Ascomycota</taxon>
        <taxon>Pezizomycotina</taxon>
        <taxon>Sordariomycetes</taxon>
        <taxon>Xylariomycetidae</taxon>
        <taxon>Xylariales</taxon>
        <taxon>Xylariaceae</taxon>
        <taxon>Xylaria</taxon>
    </lineage>
</organism>
<evidence type="ECO:0000313" key="3">
    <source>
        <dbReference type="EMBL" id="RWA12322.1"/>
    </source>
</evidence>
<name>A0A439DD42_9PEZI</name>
<dbReference type="EMBL" id="RYZI01000054">
    <property type="protein sequence ID" value="RWA12322.1"/>
    <property type="molecule type" value="Genomic_DNA"/>
</dbReference>
<evidence type="ECO:0000313" key="4">
    <source>
        <dbReference type="Proteomes" id="UP000286045"/>
    </source>
</evidence>
<dbReference type="InterPro" id="IPR052895">
    <property type="entry name" value="HetReg/Transcr_Mod"/>
</dbReference>
<dbReference type="Proteomes" id="UP000286045">
    <property type="component" value="Unassembled WGS sequence"/>
</dbReference>
<evidence type="ECO:0000256" key="1">
    <source>
        <dbReference type="SAM" id="MobiDB-lite"/>
    </source>
</evidence>
<dbReference type="PANTHER" id="PTHR24148:SF64">
    <property type="entry name" value="HETEROKARYON INCOMPATIBILITY DOMAIN-CONTAINING PROTEIN"/>
    <property type="match status" value="1"/>
</dbReference>
<feature type="compositionally biased region" description="Low complexity" evidence="1">
    <location>
        <begin position="606"/>
        <end position="620"/>
    </location>
</feature>
<sequence length="701" mass="79747">MDKWNAEIASYLYQPLEGDLPLRLLLIHPGKPEEPLKTELVPTSLDEAQGSYDATSYTWGSPENPELIRCGNHELWVQRNAFHMILDLRSPDEPRKVWIDAVCINQCSLDERAAQVAIMHHIYRRARATWVWMGPPDEHSSAAMAYAASLDADKFVGEFSYCQFGSNWSRFAEKSYFFDPSSIDVDGGRFRDLAVAIVAFLNRPWFSRVWIQQEASLCRNGISRPRSAAQIPALPVWIMCPRYTETWPDYIQDQLSRTINNIQAVRIIQKARHYHFQDVYGPTEIVLSFEGLVIDVSRYEATDPRDRIYAMGNIIADSSQWFKVDYRIPWQVLYTDVARRFLDAGALRFLTNAGRAHQEAGTALPSWAPDYRSKKEGAHMISGTPLWKAGGASHNAFIPHTKASGSKVSQLPKGRKRQFPMSDELKNFRGPEKSLLQSFASFKCLMSDEIIYVSDVVDNESGDLETNIALIIESIKKDIAYVETLDAPAYINGDTLLNAYKMTLIMSCDSQQEVVRSDYIRTHWDEWWKWYEQGCPGYWDANFKPPVLNLSFESSGAAKVFRFAVTKHGYFCLVPKIVQVGDEIAIFHPYELAVVLRRLPPPPTTTTPQKQGPKQGQKPTNATQDPYFELLGDAYVHGMMENEARCISDEFNCRFEPTQAQLDKMLKASDGGRGEAWATLDLSGHYERIFETLGPRTVRLV</sequence>
<dbReference type="STRING" id="363999.A0A439DD42"/>
<comment type="caution">
    <text evidence="3">The sequence shown here is derived from an EMBL/GenBank/DDBJ whole genome shotgun (WGS) entry which is preliminary data.</text>
</comment>
<dbReference type="PANTHER" id="PTHR24148">
    <property type="entry name" value="ANKYRIN REPEAT DOMAIN-CONTAINING PROTEIN 39 HOMOLOG-RELATED"/>
    <property type="match status" value="1"/>
</dbReference>
<dbReference type="Pfam" id="PF06985">
    <property type="entry name" value="HET"/>
    <property type="match status" value="1"/>
</dbReference>
<dbReference type="InterPro" id="IPR010730">
    <property type="entry name" value="HET"/>
</dbReference>
<reference evidence="3 4" key="1">
    <citation type="submission" date="2018-12" db="EMBL/GenBank/DDBJ databases">
        <title>Draft genome sequence of Xylaria grammica IHI A82.</title>
        <authorList>
            <person name="Buettner E."/>
            <person name="Kellner H."/>
        </authorList>
    </citation>
    <scope>NUCLEOTIDE SEQUENCE [LARGE SCALE GENOMIC DNA]</scope>
    <source>
        <strain evidence="3 4">IHI A82</strain>
    </source>
</reference>
<feature type="region of interest" description="Disordered" evidence="1">
    <location>
        <begin position="601"/>
        <end position="624"/>
    </location>
</feature>
<protein>
    <recommendedName>
        <fullName evidence="2">Heterokaryon incompatibility domain-containing protein</fullName>
    </recommendedName>
</protein>
<feature type="domain" description="Heterokaryon incompatibility" evidence="2">
    <location>
        <begin position="52"/>
        <end position="214"/>
    </location>
</feature>
<accession>A0A439DD42</accession>
<evidence type="ECO:0000259" key="2">
    <source>
        <dbReference type="Pfam" id="PF06985"/>
    </source>
</evidence>
<gene>
    <name evidence="3" type="ORF">EKO27_g2793</name>
</gene>
<keyword evidence="4" id="KW-1185">Reference proteome</keyword>